<organism evidence="1">
    <name type="scientific">Anguilla anguilla</name>
    <name type="common">European freshwater eel</name>
    <name type="synonym">Muraena anguilla</name>
    <dbReference type="NCBI Taxonomy" id="7936"/>
    <lineage>
        <taxon>Eukaryota</taxon>
        <taxon>Metazoa</taxon>
        <taxon>Chordata</taxon>
        <taxon>Craniata</taxon>
        <taxon>Vertebrata</taxon>
        <taxon>Euteleostomi</taxon>
        <taxon>Actinopterygii</taxon>
        <taxon>Neopterygii</taxon>
        <taxon>Teleostei</taxon>
        <taxon>Anguilliformes</taxon>
        <taxon>Anguillidae</taxon>
        <taxon>Anguilla</taxon>
    </lineage>
</organism>
<reference evidence="1" key="2">
    <citation type="journal article" date="2015" name="Fish Shellfish Immunol.">
        <title>Early steps in the European eel (Anguilla anguilla)-Vibrio vulnificus interaction in the gills: Role of the RtxA13 toxin.</title>
        <authorList>
            <person name="Callol A."/>
            <person name="Pajuelo D."/>
            <person name="Ebbesson L."/>
            <person name="Teles M."/>
            <person name="MacKenzie S."/>
            <person name="Amaro C."/>
        </authorList>
    </citation>
    <scope>NUCLEOTIDE SEQUENCE</scope>
</reference>
<name>A0A0E9QNR2_ANGAN</name>
<reference evidence="1" key="1">
    <citation type="submission" date="2014-11" db="EMBL/GenBank/DDBJ databases">
        <authorList>
            <person name="Amaro Gonzalez C."/>
        </authorList>
    </citation>
    <scope>NUCLEOTIDE SEQUENCE</scope>
</reference>
<evidence type="ECO:0000313" key="1">
    <source>
        <dbReference type="EMBL" id="JAH17718.1"/>
    </source>
</evidence>
<proteinExistence type="predicted"/>
<accession>A0A0E9QNR2</accession>
<sequence length="52" mass="6140">MLKFECKISPFQFVTFVKAETSNWERKYVMGIRIQALQFFLSIVQGSSVNYE</sequence>
<dbReference type="EMBL" id="GBXM01090859">
    <property type="protein sequence ID" value="JAH17718.1"/>
    <property type="molecule type" value="Transcribed_RNA"/>
</dbReference>
<dbReference type="AlphaFoldDB" id="A0A0E9QNR2"/>
<protein>
    <submittedName>
        <fullName evidence="1">Uncharacterized protein</fullName>
    </submittedName>
</protein>